<organism evidence="1 2">
    <name type="scientific">Caballeronia terrestris</name>
    <dbReference type="NCBI Taxonomy" id="1226301"/>
    <lineage>
        <taxon>Bacteria</taxon>
        <taxon>Pseudomonadati</taxon>
        <taxon>Pseudomonadota</taxon>
        <taxon>Betaproteobacteria</taxon>
        <taxon>Burkholderiales</taxon>
        <taxon>Burkholderiaceae</taxon>
        <taxon>Caballeronia</taxon>
    </lineage>
</organism>
<proteinExistence type="predicted"/>
<sequence length="153" mass="16819">MARAVGAICRALGLTSPLLIDVLRAAVIVFATFRLGSQLGYEAFQADVSNSVHHRLPAVTAVLEVGKDSAAFVLTCGSNQNMLPPYIGDARRLQELQQFRRTCNSGGVTWRLLYSDDHSIYLFASETRQKNAPITRPLTLVLPNPQATYLIME</sequence>
<dbReference type="EMBL" id="FCOL02000337">
    <property type="protein sequence ID" value="SAL87451.1"/>
    <property type="molecule type" value="Genomic_DNA"/>
</dbReference>
<protein>
    <submittedName>
        <fullName evidence="1">Uncharacterized protein</fullName>
    </submittedName>
</protein>
<keyword evidence="2" id="KW-1185">Reference proteome</keyword>
<accession>A0A158L472</accession>
<reference evidence="1" key="1">
    <citation type="submission" date="2016-01" db="EMBL/GenBank/DDBJ databases">
        <authorList>
            <person name="Peeters C."/>
        </authorList>
    </citation>
    <scope>NUCLEOTIDE SEQUENCE [LARGE SCALE GENOMIC DNA]</scope>
    <source>
        <strain evidence="1">LMG 22937</strain>
    </source>
</reference>
<dbReference type="AlphaFoldDB" id="A0A158L472"/>
<dbReference type="Proteomes" id="UP000054925">
    <property type="component" value="Unassembled WGS sequence"/>
</dbReference>
<gene>
    <name evidence="1" type="ORF">AWB67_07415</name>
</gene>
<comment type="caution">
    <text evidence="1">The sequence shown here is derived from an EMBL/GenBank/DDBJ whole genome shotgun (WGS) entry which is preliminary data.</text>
</comment>
<evidence type="ECO:0000313" key="2">
    <source>
        <dbReference type="Proteomes" id="UP000054925"/>
    </source>
</evidence>
<evidence type="ECO:0000313" key="1">
    <source>
        <dbReference type="EMBL" id="SAL87451.1"/>
    </source>
</evidence>
<name>A0A158L472_9BURK</name>